<dbReference type="Proteomes" id="UP000016743">
    <property type="component" value="Chromosome"/>
</dbReference>
<evidence type="ECO:0000256" key="1">
    <source>
        <dbReference type="SAM" id="Phobius"/>
    </source>
</evidence>
<keyword evidence="1" id="KW-0812">Transmembrane</keyword>
<dbReference type="AlphaFoldDB" id="U3PA40"/>
<keyword evidence="1" id="KW-1133">Transmembrane helix</keyword>
<evidence type="ECO:0000313" key="3">
    <source>
        <dbReference type="Proteomes" id="UP000016743"/>
    </source>
</evidence>
<protein>
    <recommendedName>
        <fullName evidence="4">Sodium:proton antiporter</fullName>
    </recommendedName>
</protein>
<proteinExistence type="predicted"/>
<gene>
    <name evidence="2" type="ORF">O159_00440</name>
</gene>
<reference evidence="2 3" key="1">
    <citation type="journal article" date="2013" name="Genome Announc.">
        <title>Complete Genome Sequence of Leifsonia xyli subsp. cynodontis Strain DSM46306, a Gram-Positive Bacterial Pathogen of Grasses.</title>
        <authorList>
            <person name="Monteiro-Vitorello C.B."/>
            <person name="Zerillo M.M."/>
            <person name="Van Sluys M.A."/>
            <person name="Camargo L.E."/>
            <person name="Kitajima J.P."/>
        </authorList>
    </citation>
    <scope>NUCLEOTIDE SEQUENCE [LARGE SCALE GENOMIC DNA]</scope>
    <source>
        <strain evidence="2 3">DSM 46306</strain>
    </source>
</reference>
<feature type="transmembrane region" description="Helical" evidence="1">
    <location>
        <begin position="39"/>
        <end position="59"/>
    </location>
</feature>
<dbReference type="EMBL" id="CP006734">
    <property type="protein sequence ID" value="AGW40323.1"/>
    <property type="molecule type" value="Genomic_DNA"/>
</dbReference>
<organism evidence="2 3">
    <name type="scientific">Leifsonia xyli subsp. cynodontis DSM 46306</name>
    <dbReference type="NCBI Taxonomy" id="1389489"/>
    <lineage>
        <taxon>Bacteria</taxon>
        <taxon>Bacillati</taxon>
        <taxon>Actinomycetota</taxon>
        <taxon>Actinomycetes</taxon>
        <taxon>Micrococcales</taxon>
        <taxon>Microbacteriaceae</taxon>
        <taxon>Leifsonia</taxon>
    </lineage>
</organism>
<name>U3PA40_LEIXC</name>
<keyword evidence="3" id="KW-1185">Reference proteome</keyword>
<keyword evidence="1" id="KW-0472">Membrane</keyword>
<dbReference type="PATRIC" id="fig|1389489.3.peg.40"/>
<evidence type="ECO:0000313" key="2">
    <source>
        <dbReference type="EMBL" id="AGW40323.1"/>
    </source>
</evidence>
<evidence type="ECO:0008006" key="4">
    <source>
        <dbReference type="Google" id="ProtNLM"/>
    </source>
</evidence>
<dbReference type="InterPro" id="IPR046291">
    <property type="entry name" value="DUF6328"/>
</dbReference>
<dbReference type="HOGENOM" id="CLU_2260265_0_0_11"/>
<dbReference type="Pfam" id="PF19853">
    <property type="entry name" value="DUF6328"/>
    <property type="match status" value="1"/>
</dbReference>
<feature type="transmembrane region" description="Helical" evidence="1">
    <location>
        <begin position="65"/>
        <end position="90"/>
    </location>
</feature>
<dbReference type="STRING" id="1389489.O159_00440"/>
<accession>U3PA40</accession>
<sequence length="103" mass="10955">MLVMLAAGCTTLGLAPVALHRQLFGHHEKARTVAIANQLLRITLGLVAVLTSGVVFLVFDITLGRVGAIVAGSAVLALLALILVVFPAAVHSQRRRRERRPAE</sequence>
<dbReference type="KEGG" id="lxy:O159_00440"/>